<evidence type="ECO:0000256" key="6">
    <source>
        <dbReference type="PROSITE-ProRule" id="PRU00282"/>
    </source>
</evidence>
<dbReference type="Gene3D" id="1.50.40.10">
    <property type="entry name" value="Mitochondrial carrier domain"/>
    <property type="match status" value="2"/>
</dbReference>
<dbReference type="GO" id="GO:0015748">
    <property type="term" value="P:organophosphate ester transport"/>
    <property type="evidence" value="ECO:0007669"/>
    <property type="project" value="UniProtKB-ARBA"/>
</dbReference>
<sequence length="256" mass="27726">MQTEARVGVSVDGGSAHASVGRRQEQRHIGTAAHLAAGGFAGAVSKTSTAPLARLTILFQVAGMHSDAAALRKYSIWNEASRIVQEEGFGAFWKGNLVTIVHRLPYSAISFYSYERYKNLLQVVPGLDRDSNYVGVVRLLGGGLAGITAASVTYPLDVVRTRLATQVMLLFFSSTFPLDLVKRRMQLQGAAGTVSVYKPTITGTISDVFQKEGLRGFYRGIAPEYLKVVPSVGIAFMTYETLKSMLSSSMDTDDEC</sequence>
<dbReference type="InterPro" id="IPR023395">
    <property type="entry name" value="MCP_dom_sf"/>
</dbReference>
<dbReference type="AlphaFoldDB" id="A0AAV5FST2"/>
<comment type="similarity">
    <text evidence="7">Belongs to the mitochondrial carrier (TC 2.A.29) family.</text>
</comment>
<dbReference type="InterPro" id="IPR018108">
    <property type="entry name" value="MCP_transmembrane"/>
</dbReference>
<reference evidence="8" key="2">
    <citation type="submission" date="2021-12" db="EMBL/GenBank/DDBJ databases">
        <title>Resequencing data analysis of finger millet.</title>
        <authorList>
            <person name="Hatakeyama M."/>
            <person name="Aluri S."/>
            <person name="Balachadran M.T."/>
            <person name="Sivarajan S.R."/>
            <person name="Poveda L."/>
            <person name="Shimizu-Inatsugi R."/>
            <person name="Schlapbach R."/>
            <person name="Sreeman S.M."/>
            <person name="Shimizu K.K."/>
        </authorList>
    </citation>
    <scope>NUCLEOTIDE SEQUENCE</scope>
</reference>
<reference evidence="8" key="1">
    <citation type="journal article" date="2018" name="DNA Res.">
        <title>Multiple hybrid de novo genome assembly of finger millet, an orphan allotetraploid crop.</title>
        <authorList>
            <person name="Hatakeyama M."/>
            <person name="Aluri S."/>
            <person name="Balachadran M.T."/>
            <person name="Sivarajan S.R."/>
            <person name="Patrignani A."/>
            <person name="Gruter S."/>
            <person name="Poveda L."/>
            <person name="Shimizu-Inatsugi R."/>
            <person name="Baeten J."/>
            <person name="Francoijs K.J."/>
            <person name="Nataraja K.N."/>
            <person name="Reddy Y.A.N."/>
            <person name="Phadnis S."/>
            <person name="Ravikumar R.L."/>
            <person name="Schlapbach R."/>
            <person name="Sreeman S.M."/>
            <person name="Shimizu K.K."/>
        </authorList>
    </citation>
    <scope>NUCLEOTIDE SEQUENCE</scope>
</reference>
<evidence type="ECO:0000256" key="2">
    <source>
        <dbReference type="ARBA" id="ARBA00022448"/>
    </source>
</evidence>
<dbReference type="Proteomes" id="UP001054889">
    <property type="component" value="Unassembled WGS sequence"/>
</dbReference>
<organism evidence="8 9">
    <name type="scientific">Eleusine coracana subsp. coracana</name>
    <dbReference type="NCBI Taxonomy" id="191504"/>
    <lineage>
        <taxon>Eukaryota</taxon>
        <taxon>Viridiplantae</taxon>
        <taxon>Streptophyta</taxon>
        <taxon>Embryophyta</taxon>
        <taxon>Tracheophyta</taxon>
        <taxon>Spermatophyta</taxon>
        <taxon>Magnoliopsida</taxon>
        <taxon>Liliopsida</taxon>
        <taxon>Poales</taxon>
        <taxon>Poaceae</taxon>
        <taxon>PACMAD clade</taxon>
        <taxon>Chloridoideae</taxon>
        <taxon>Cynodonteae</taxon>
        <taxon>Eleusininae</taxon>
        <taxon>Eleusine</taxon>
    </lineage>
</organism>
<dbReference type="GO" id="GO:0055085">
    <property type="term" value="P:transmembrane transport"/>
    <property type="evidence" value="ECO:0007669"/>
    <property type="project" value="InterPro"/>
</dbReference>
<keyword evidence="3 6" id="KW-0812">Transmembrane</keyword>
<accession>A0AAV5FST2</accession>
<evidence type="ECO:0000256" key="4">
    <source>
        <dbReference type="ARBA" id="ARBA00022737"/>
    </source>
</evidence>
<dbReference type="InterPro" id="IPR002067">
    <property type="entry name" value="MCP"/>
</dbReference>
<evidence type="ECO:0000256" key="7">
    <source>
        <dbReference type="RuleBase" id="RU000488"/>
    </source>
</evidence>
<dbReference type="EMBL" id="BQKI01000095">
    <property type="protein sequence ID" value="GJN37515.1"/>
    <property type="molecule type" value="Genomic_DNA"/>
</dbReference>
<evidence type="ECO:0000256" key="3">
    <source>
        <dbReference type="ARBA" id="ARBA00022692"/>
    </source>
</evidence>
<feature type="repeat" description="Solcar" evidence="6">
    <location>
        <begin position="29"/>
        <end position="120"/>
    </location>
</feature>
<dbReference type="Pfam" id="PF00153">
    <property type="entry name" value="Mito_carr"/>
    <property type="match status" value="3"/>
</dbReference>
<gene>
    <name evidence="8" type="primary">gb26483</name>
    <name evidence="8" type="ORF">PR202_gb26483</name>
</gene>
<keyword evidence="4" id="KW-0677">Repeat</keyword>
<evidence type="ECO:0000313" key="9">
    <source>
        <dbReference type="Proteomes" id="UP001054889"/>
    </source>
</evidence>
<evidence type="ECO:0000313" key="8">
    <source>
        <dbReference type="EMBL" id="GJN37515.1"/>
    </source>
</evidence>
<dbReference type="SUPFAM" id="SSF103506">
    <property type="entry name" value="Mitochondrial carrier"/>
    <property type="match status" value="1"/>
</dbReference>
<evidence type="ECO:0000256" key="5">
    <source>
        <dbReference type="ARBA" id="ARBA00023136"/>
    </source>
</evidence>
<dbReference type="GO" id="GO:0015711">
    <property type="term" value="P:organic anion transport"/>
    <property type="evidence" value="ECO:0007669"/>
    <property type="project" value="UniProtKB-ARBA"/>
</dbReference>
<evidence type="ECO:0000256" key="1">
    <source>
        <dbReference type="ARBA" id="ARBA00004141"/>
    </source>
</evidence>
<comment type="subcellular location">
    <subcellularLocation>
        <location evidence="1">Membrane</location>
        <topology evidence="1">Multi-pass membrane protein</topology>
    </subcellularLocation>
</comment>
<keyword evidence="9" id="KW-1185">Reference proteome</keyword>
<feature type="repeat" description="Solcar" evidence="6">
    <location>
        <begin position="133"/>
        <end position="245"/>
    </location>
</feature>
<dbReference type="PRINTS" id="PR00926">
    <property type="entry name" value="MITOCARRIER"/>
</dbReference>
<dbReference type="PROSITE" id="PS50920">
    <property type="entry name" value="SOLCAR"/>
    <property type="match status" value="2"/>
</dbReference>
<proteinExistence type="inferred from homology"/>
<keyword evidence="5 6" id="KW-0472">Membrane</keyword>
<name>A0AAV5FST2_ELECO</name>
<protein>
    <submittedName>
        <fullName evidence="8">Uncharacterized protein</fullName>
    </submittedName>
</protein>
<keyword evidence="2 7" id="KW-0813">Transport</keyword>
<dbReference type="GO" id="GO:0016020">
    <property type="term" value="C:membrane"/>
    <property type="evidence" value="ECO:0007669"/>
    <property type="project" value="UniProtKB-SubCell"/>
</dbReference>
<dbReference type="PANTHER" id="PTHR24089">
    <property type="entry name" value="SOLUTE CARRIER FAMILY 25"/>
    <property type="match status" value="1"/>
</dbReference>
<comment type="caution">
    <text evidence="8">The sequence shown here is derived from an EMBL/GenBank/DDBJ whole genome shotgun (WGS) entry which is preliminary data.</text>
</comment>